<evidence type="ECO:0000256" key="3">
    <source>
        <dbReference type="ARBA" id="ARBA00022723"/>
    </source>
</evidence>
<organism evidence="9 10">
    <name type="scientific">Candidatus Methanoperedens nitratireducens</name>
    <dbReference type="NCBI Taxonomy" id="1392998"/>
    <lineage>
        <taxon>Archaea</taxon>
        <taxon>Methanobacteriati</taxon>
        <taxon>Methanobacteriota</taxon>
        <taxon>Stenosarchaea group</taxon>
        <taxon>Methanomicrobia</taxon>
        <taxon>Methanosarcinales</taxon>
        <taxon>ANME-2 cluster</taxon>
        <taxon>Candidatus Methanoperedentaceae</taxon>
        <taxon>Candidatus Methanoperedens</taxon>
    </lineage>
</organism>
<sequence length="489" mass="54029" precursor="true">MKIALIFATVVIGTIVAVSMVTAADETSYKSTELFTFPGDWAEVPATRVTLFYPAQASWQFLSSPEHPGSNGLLAGTGCTTCHRGQETTLGERLVAHPSLEPDPIEGKKPAIDVDMKAAYDSDYLYMRFEWDAEWPGIMHDLLRWDGSNWVRWGGPKPDAPKAGINASYEDRLTVILSDRDIPAFDGANISFAGAGCFITCHNSMRAMPREPTADEVRANPYLGDAGLGQSDVRKYLLITRTELNEAGGWDKVKTGDEVGELLTEGNFLDMWMWRGARSGPIGYADDNYVLEYRLSDEGTGSFLTQNEPEWMYDQAKVGFNAIPEAKFEELGEFLELPPLIREVNAVPFDPDVSFNVGDLLPRRILREPSGSVADILANSKWEDGRWVLEMRRNLNTGNPDDKVVETGKVYDIGLAIFDDKVSNRRHYVSFPLTLGIGVDADVRAVASTPAPTPTPTPTQTPQPTPAFEAVFALAGLLAIAYMVRRHRR</sequence>
<evidence type="ECO:0000313" key="10">
    <source>
        <dbReference type="Proteomes" id="UP000027153"/>
    </source>
</evidence>
<dbReference type="Proteomes" id="UP000027153">
    <property type="component" value="Unassembled WGS sequence"/>
</dbReference>
<accession>A0A062UVA6</accession>
<evidence type="ECO:0000256" key="5">
    <source>
        <dbReference type="ARBA" id="ARBA00022982"/>
    </source>
</evidence>
<evidence type="ECO:0000313" key="9">
    <source>
        <dbReference type="EMBL" id="KCZ70931.1"/>
    </source>
</evidence>
<dbReference type="EMBL" id="JMIY01000007">
    <property type="protein sequence ID" value="KCZ70931.1"/>
    <property type="molecule type" value="Genomic_DNA"/>
</dbReference>
<dbReference type="GO" id="GO:0020037">
    <property type="term" value="F:heme binding"/>
    <property type="evidence" value="ECO:0007669"/>
    <property type="project" value="InterPro"/>
</dbReference>
<dbReference type="RefSeq" id="WP_052368948.1">
    <property type="nucleotide sequence ID" value="NZ_JMIY01000007.1"/>
</dbReference>
<dbReference type="Gene3D" id="2.60.40.1190">
    <property type="match status" value="1"/>
</dbReference>
<keyword evidence="7" id="KW-0812">Transmembrane</keyword>
<dbReference type="AlphaFoldDB" id="A0A062UVA6"/>
<dbReference type="InterPro" id="IPR019020">
    <property type="entry name" value="Cyt-c552/DMSO_Rdtase_haem-bd"/>
</dbReference>
<keyword evidence="1" id="KW-0813">Transport</keyword>
<keyword evidence="2" id="KW-0349">Heme</keyword>
<name>A0A062UVA6_9EURY</name>
<reference evidence="9 10" key="1">
    <citation type="journal article" date="2013" name="Nature">
        <title>Anaerobic oxidation of methane coupled to nitrate reduction in a novel archaeal lineage.</title>
        <authorList>
            <person name="Haroon M.F."/>
            <person name="Hu S."/>
            <person name="Shi Y."/>
            <person name="Imelfort M."/>
            <person name="Keller J."/>
            <person name="Hugenholtz P."/>
            <person name="Yuan Z."/>
            <person name="Tyson G.W."/>
        </authorList>
    </citation>
    <scope>NUCLEOTIDE SEQUENCE [LARGE SCALE GENOMIC DNA]</scope>
    <source>
        <strain evidence="9 10">ANME-2d</strain>
    </source>
</reference>
<keyword evidence="5" id="KW-0249">Electron transport</keyword>
<protein>
    <submittedName>
        <fullName evidence="9">Ethylbenzene dehydrogenase</fullName>
    </submittedName>
</protein>
<keyword evidence="7" id="KW-1133">Transmembrane helix</keyword>
<evidence type="ECO:0000259" key="8">
    <source>
        <dbReference type="SMART" id="SM00887"/>
    </source>
</evidence>
<dbReference type="GO" id="GO:0046872">
    <property type="term" value="F:metal ion binding"/>
    <property type="evidence" value="ECO:0007669"/>
    <property type="project" value="UniProtKB-KW"/>
</dbReference>
<evidence type="ECO:0000256" key="1">
    <source>
        <dbReference type="ARBA" id="ARBA00022448"/>
    </source>
</evidence>
<feature type="transmembrane region" description="Helical" evidence="7">
    <location>
        <begin position="467"/>
        <end position="484"/>
    </location>
</feature>
<keyword evidence="10" id="KW-1185">Reference proteome</keyword>
<gene>
    <name evidence="9" type="ORF">ANME2D_02958</name>
</gene>
<evidence type="ECO:0000256" key="6">
    <source>
        <dbReference type="ARBA" id="ARBA00023004"/>
    </source>
</evidence>
<dbReference type="InterPro" id="IPR026371">
    <property type="entry name" value="PGF_CTERM"/>
</dbReference>
<dbReference type="SMART" id="SM00887">
    <property type="entry name" value="EB_dh"/>
    <property type="match status" value="1"/>
</dbReference>
<evidence type="ECO:0000256" key="4">
    <source>
        <dbReference type="ARBA" id="ARBA00022729"/>
    </source>
</evidence>
<evidence type="ECO:0000256" key="2">
    <source>
        <dbReference type="ARBA" id="ARBA00022617"/>
    </source>
</evidence>
<dbReference type="OrthoDB" id="147163at2157"/>
<dbReference type="Pfam" id="PF18204">
    <property type="entry name" value="PGF-CTERM"/>
    <property type="match status" value="1"/>
</dbReference>
<dbReference type="Pfam" id="PF09459">
    <property type="entry name" value="EB_dh"/>
    <property type="match status" value="1"/>
</dbReference>
<keyword evidence="7" id="KW-0472">Membrane</keyword>
<keyword evidence="6" id="KW-0408">Iron</keyword>
<proteinExistence type="predicted"/>
<dbReference type="CDD" id="cd09625">
    <property type="entry name" value="DOMON_like_cytochrome"/>
    <property type="match status" value="1"/>
</dbReference>
<comment type="caution">
    <text evidence="9">The sequence shown here is derived from an EMBL/GenBank/DDBJ whole genome shotgun (WGS) entry which is preliminary data.</text>
</comment>
<keyword evidence="3" id="KW-0479">Metal-binding</keyword>
<keyword evidence="4" id="KW-0732">Signal</keyword>
<feature type="domain" description="Cytochrome c-552/DMSO reductase-like haem-binding" evidence="8">
    <location>
        <begin position="38"/>
        <end position="430"/>
    </location>
</feature>
<evidence type="ECO:0000256" key="7">
    <source>
        <dbReference type="SAM" id="Phobius"/>
    </source>
</evidence>